<keyword evidence="12" id="KW-1185">Reference proteome</keyword>
<dbReference type="SUPFAM" id="SSF56601">
    <property type="entry name" value="beta-lactamase/transpeptidase-like"/>
    <property type="match status" value="1"/>
</dbReference>
<evidence type="ECO:0000256" key="2">
    <source>
        <dbReference type="ARBA" id="ARBA00022729"/>
    </source>
</evidence>
<proteinExistence type="inferred from homology"/>
<dbReference type="EMBL" id="FNNZ01000048">
    <property type="protein sequence ID" value="SDX65211.1"/>
    <property type="molecule type" value="Genomic_DNA"/>
</dbReference>
<reference evidence="12" key="1">
    <citation type="submission" date="2016-10" db="EMBL/GenBank/DDBJ databases">
        <authorList>
            <person name="Varghese N."/>
            <person name="Submissions S."/>
        </authorList>
    </citation>
    <scope>NUCLEOTIDE SEQUENCE [LARGE SCALE GENOMIC DNA]</scope>
    <source>
        <strain evidence="12">DSM 217</strain>
    </source>
</reference>
<dbReference type="InterPro" id="IPR012338">
    <property type="entry name" value="Beta-lactam/transpept-like"/>
</dbReference>
<keyword evidence="6" id="KW-0961">Cell wall biogenesis/degradation</keyword>
<dbReference type="InterPro" id="IPR000871">
    <property type="entry name" value="Beta-lactam_class-A"/>
</dbReference>
<evidence type="ECO:0000256" key="5">
    <source>
        <dbReference type="ARBA" id="ARBA00022984"/>
    </source>
</evidence>
<sequence>MPPSSLSPINLLDTLYPPARQGRSIKDIGRMLLSASMIAGLILCSDAFAASQQHGSGTPGPKINSASALIVDEQGNRIYGKNTREVKPIASVTKLMTAMVVLDSGVSLDAPITITEADRDTLRHSRSRLRIGQATLSRREMLMVALMSSDNRAAAALARTSPGGTPQFVAAMNRKAQALGMHDTSFADSSGLDNRNRSTAEDLVKMVRASAQYPLIREAGSRGEMTVHPFAGQGALEYRNTNPLVRNPEWHVEVSKTGFINEAGHCLVMQTRIGGRRLYVVFLDAVGKLTPVGDSNRLRTWLVGGQRIAGN</sequence>
<keyword evidence="3" id="KW-0378">Hydrolase</keyword>
<dbReference type="GO" id="GO:0009252">
    <property type="term" value="P:peptidoglycan biosynthetic process"/>
    <property type="evidence" value="ECO:0007669"/>
    <property type="project" value="UniProtKB-KW"/>
</dbReference>
<dbReference type="PANTHER" id="PTHR35333:SF3">
    <property type="entry name" value="BETA-LACTAMASE-TYPE TRANSPEPTIDASE FOLD CONTAINING PROTEIN"/>
    <property type="match status" value="1"/>
</dbReference>
<evidence type="ECO:0000256" key="8">
    <source>
        <dbReference type="PIRSR" id="PIRSR618044-2"/>
    </source>
</evidence>
<evidence type="ECO:0000313" key="11">
    <source>
        <dbReference type="EMBL" id="SDX65211.1"/>
    </source>
</evidence>
<dbReference type="InterPro" id="IPR018044">
    <property type="entry name" value="Peptidase_S11"/>
</dbReference>
<dbReference type="GO" id="GO:0009002">
    <property type="term" value="F:serine-type D-Ala-D-Ala carboxypeptidase activity"/>
    <property type="evidence" value="ECO:0007669"/>
    <property type="project" value="InterPro"/>
</dbReference>
<evidence type="ECO:0000256" key="1">
    <source>
        <dbReference type="ARBA" id="ARBA00007164"/>
    </source>
</evidence>
<dbReference type="PANTHER" id="PTHR35333">
    <property type="entry name" value="BETA-LACTAMASE"/>
    <property type="match status" value="1"/>
</dbReference>
<dbReference type="STRING" id="1058.SAMN05421783_14810"/>
<evidence type="ECO:0000256" key="7">
    <source>
        <dbReference type="PIRSR" id="PIRSR618044-1"/>
    </source>
</evidence>
<feature type="active site" description="Proton acceptor" evidence="7">
    <location>
        <position position="94"/>
    </location>
</feature>
<keyword evidence="4" id="KW-0133">Cell shape</keyword>
<dbReference type="GO" id="GO:0008360">
    <property type="term" value="P:regulation of cell shape"/>
    <property type="evidence" value="ECO:0007669"/>
    <property type="project" value="UniProtKB-KW"/>
</dbReference>
<feature type="active site" evidence="7">
    <location>
        <position position="149"/>
    </location>
</feature>
<dbReference type="NCBIfam" id="NF008668">
    <property type="entry name" value="PRK11669.1"/>
    <property type="match status" value="1"/>
</dbReference>
<evidence type="ECO:0000313" key="12">
    <source>
        <dbReference type="Proteomes" id="UP000198816"/>
    </source>
</evidence>
<dbReference type="GO" id="GO:0006508">
    <property type="term" value="P:proteolysis"/>
    <property type="evidence" value="ECO:0007669"/>
    <property type="project" value="InterPro"/>
</dbReference>
<feature type="active site" description="Acyl-ester intermediate" evidence="7">
    <location>
        <position position="91"/>
    </location>
</feature>
<evidence type="ECO:0000256" key="9">
    <source>
        <dbReference type="RuleBase" id="RU004016"/>
    </source>
</evidence>
<accession>A0A1H3DFQ9</accession>
<dbReference type="GO" id="GO:0030655">
    <property type="term" value="P:beta-lactam antibiotic catabolic process"/>
    <property type="evidence" value="ECO:0007669"/>
    <property type="project" value="InterPro"/>
</dbReference>
<evidence type="ECO:0000256" key="6">
    <source>
        <dbReference type="ARBA" id="ARBA00023316"/>
    </source>
</evidence>
<dbReference type="InterPro" id="IPR001967">
    <property type="entry name" value="Peptidase_S11_N"/>
</dbReference>
<name>A0A1H3DFQ9_THIRO</name>
<evidence type="ECO:0000256" key="4">
    <source>
        <dbReference type="ARBA" id="ARBA00022960"/>
    </source>
</evidence>
<dbReference type="Proteomes" id="UP000198816">
    <property type="component" value="Unassembled WGS sequence"/>
</dbReference>
<dbReference type="AlphaFoldDB" id="A0A1H3DFQ9"/>
<gene>
    <name evidence="11" type="ORF">SAMN05421783_14810</name>
</gene>
<dbReference type="Pfam" id="PF00768">
    <property type="entry name" value="Peptidase_S11"/>
    <property type="match status" value="1"/>
</dbReference>
<organism evidence="11 12">
    <name type="scientific">Thiocapsa roseopersicina</name>
    <dbReference type="NCBI Taxonomy" id="1058"/>
    <lineage>
        <taxon>Bacteria</taxon>
        <taxon>Pseudomonadati</taxon>
        <taxon>Pseudomonadota</taxon>
        <taxon>Gammaproteobacteria</taxon>
        <taxon>Chromatiales</taxon>
        <taxon>Chromatiaceae</taxon>
        <taxon>Thiocapsa</taxon>
    </lineage>
</organism>
<dbReference type="GO" id="GO:0046677">
    <property type="term" value="P:response to antibiotic"/>
    <property type="evidence" value="ECO:0007669"/>
    <property type="project" value="InterPro"/>
</dbReference>
<dbReference type="PRINTS" id="PR00725">
    <property type="entry name" value="DADACBPTASE1"/>
</dbReference>
<dbReference type="GO" id="GO:0071555">
    <property type="term" value="P:cell wall organization"/>
    <property type="evidence" value="ECO:0007669"/>
    <property type="project" value="UniProtKB-KW"/>
</dbReference>
<comment type="similarity">
    <text evidence="1 9">Belongs to the peptidase S11 family.</text>
</comment>
<dbReference type="RefSeq" id="WP_093038430.1">
    <property type="nucleotide sequence ID" value="NZ_FNNZ01000048.1"/>
</dbReference>
<feature type="binding site" evidence="8">
    <location>
        <position position="256"/>
    </location>
    <ligand>
        <name>substrate</name>
    </ligand>
</feature>
<dbReference type="GO" id="GO:0008800">
    <property type="term" value="F:beta-lactamase activity"/>
    <property type="evidence" value="ECO:0007669"/>
    <property type="project" value="InterPro"/>
</dbReference>
<evidence type="ECO:0000259" key="10">
    <source>
        <dbReference type="Pfam" id="PF00768"/>
    </source>
</evidence>
<evidence type="ECO:0000256" key="3">
    <source>
        <dbReference type="ARBA" id="ARBA00022801"/>
    </source>
</evidence>
<dbReference type="OrthoDB" id="5688590at2"/>
<feature type="domain" description="Peptidase S11 D-alanyl-D-alanine carboxypeptidase A N-terminal" evidence="10">
    <location>
        <begin position="61"/>
        <end position="285"/>
    </location>
</feature>
<keyword evidence="2" id="KW-0732">Signal</keyword>
<keyword evidence="5" id="KW-0573">Peptidoglycan synthesis</keyword>
<dbReference type="Gene3D" id="3.40.710.10">
    <property type="entry name" value="DD-peptidase/beta-lactamase superfamily"/>
    <property type="match status" value="1"/>
</dbReference>
<protein>
    <submittedName>
        <fullName evidence="11">Murein-DD-endopeptidase. Serine peptidase. MEROPS family S11</fullName>
    </submittedName>
</protein>